<evidence type="ECO:0000313" key="2">
    <source>
        <dbReference type="Proteomes" id="UP000645828"/>
    </source>
</evidence>
<evidence type="ECO:0000313" key="1">
    <source>
        <dbReference type="EMBL" id="CAD7677711.1"/>
    </source>
</evidence>
<reference evidence="1" key="1">
    <citation type="submission" date="2020-12" db="EMBL/GenBank/DDBJ databases">
        <authorList>
            <consortium name="Molecular Ecology Group"/>
        </authorList>
    </citation>
    <scope>NUCLEOTIDE SEQUENCE</scope>
    <source>
        <strain evidence="1">TBG_1078</strain>
    </source>
</reference>
<comment type="caution">
    <text evidence="1">The sequence shown here is derived from an EMBL/GenBank/DDBJ whole genome shotgun (WGS) entry which is preliminary data.</text>
</comment>
<dbReference type="AlphaFoldDB" id="A0A811YJQ6"/>
<name>A0A811YJQ6_NYCPR</name>
<dbReference type="EMBL" id="CAJHUB010000680">
    <property type="protein sequence ID" value="CAD7677711.1"/>
    <property type="molecule type" value="Genomic_DNA"/>
</dbReference>
<keyword evidence="2" id="KW-1185">Reference proteome</keyword>
<accession>A0A811YJQ6</accession>
<organism evidence="1 2">
    <name type="scientific">Nyctereutes procyonoides</name>
    <name type="common">Raccoon dog</name>
    <name type="synonym">Canis procyonoides</name>
    <dbReference type="NCBI Taxonomy" id="34880"/>
    <lineage>
        <taxon>Eukaryota</taxon>
        <taxon>Metazoa</taxon>
        <taxon>Chordata</taxon>
        <taxon>Craniata</taxon>
        <taxon>Vertebrata</taxon>
        <taxon>Euteleostomi</taxon>
        <taxon>Mammalia</taxon>
        <taxon>Eutheria</taxon>
        <taxon>Laurasiatheria</taxon>
        <taxon>Carnivora</taxon>
        <taxon>Caniformia</taxon>
        <taxon>Canidae</taxon>
        <taxon>Nyctereutes</taxon>
    </lineage>
</organism>
<dbReference type="Proteomes" id="UP000645828">
    <property type="component" value="Unassembled WGS sequence"/>
</dbReference>
<gene>
    <name evidence="1" type="ORF">NYPRO_LOCUS10509</name>
</gene>
<proteinExistence type="predicted"/>
<sequence length="52" mass="5766">MHEHAGLVHVCTRSHTCLYSLSWALWNLAGGGWGGGARDVLRAFWGEARKRS</sequence>
<protein>
    <submittedName>
        <fullName evidence="1">(raccoon dog) hypothetical protein</fullName>
    </submittedName>
</protein>